<keyword evidence="1" id="KW-1133">Transmembrane helix</keyword>
<reference evidence="2 3" key="1">
    <citation type="journal article" date="2017" name="Int. J. Syst. Evol. Microbiol.">
        <title>Roseitalea porphyridii gen. nov., sp. nov., isolated from a red alga, and reclassification of Hoeflea suaedae Chung et al. 2013 as Pseudohoeflea suaedae gen. nov., comb. nov.</title>
        <authorList>
            <person name="Hyeon J.W."/>
            <person name="Jeong S.E."/>
            <person name="Baek K."/>
            <person name="Jeon C.O."/>
        </authorList>
    </citation>
    <scope>NUCLEOTIDE SEQUENCE [LARGE SCALE GENOMIC DNA]</scope>
    <source>
        <strain evidence="2 3">MA7-20</strain>
    </source>
</reference>
<dbReference type="GeneID" id="90766401"/>
<dbReference type="OrthoDB" id="9827659at2"/>
<feature type="transmembrane region" description="Helical" evidence="1">
    <location>
        <begin position="109"/>
        <end position="136"/>
    </location>
</feature>
<dbReference type="AlphaFoldDB" id="A0A4P6UXJ5"/>
<proteinExistence type="predicted"/>
<protein>
    <submittedName>
        <fullName evidence="2">Uncharacterized protein</fullName>
    </submittedName>
</protein>
<sequence length="162" mass="17372">MSNDHLDLLRGLNGDPYATSGLGQLGRAEYQRQRRLKDERKRPATAAGEPHPLGAGYRPFRTTEKLIENMPAAVILLFSCLGAIIAMAALHIGFPAIATDILAFNAGWLAWLAFPAAAIGGFFAGHVALAGLIYAIDWLLQAAMAAAFAGAFFGLIYLLFVR</sequence>
<dbReference type="RefSeq" id="WP_131615505.1">
    <property type="nucleotide sequence ID" value="NZ_CP036532.1"/>
</dbReference>
<gene>
    <name evidence="2" type="ORF">E0E05_03750</name>
</gene>
<dbReference type="EMBL" id="CP036532">
    <property type="protein sequence ID" value="QBK29791.1"/>
    <property type="molecule type" value="Genomic_DNA"/>
</dbReference>
<dbReference type="KEGG" id="rpod:E0E05_03750"/>
<evidence type="ECO:0000256" key="1">
    <source>
        <dbReference type="SAM" id="Phobius"/>
    </source>
</evidence>
<evidence type="ECO:0000313" key="2">
    <source>
        <dbReference type="EMBL" id="QBK29791.1"/>
    </source>
</evidence>
<dbReference type="Proteomes" id="UP000293719">
    <property type="component" value="Chromosome"/>
</dbReference>
<feature type="transmembrane region" description="Helical" evidence="1">
    <location>
        <begin position="142"/>
        <end position="161"/>
    </location>
</feature>
<evidence type="ECO:0000313" key="3">
    <source>
        <dbReference type="Proteomes" id="UP000293719"/>
    </source>
</evidence>
<keyword evidence="1" id="KW-0472">Membrane</keyword>
<keyword evidence="3" id="KW-1185">Reference proteome</keyword>
<accession>A0A4P6UXJ5</accession>
<keyword evidence="1" id="KW-0812">Transmembrane</keyword>
<name>A0A4P6UXJ5_9HYPH</name>
<feature type="transmembrane region" description="Helical" evidence="1">
    <location>
        <begin position="72"/>
        <end position="97"/>
    </location>
</feature>
<organism evidence="2 3">
    <name type="scientific">Roseitalea porphyridii</name>
    <dbReference type="NCBI Taxonomy" id="1852022"/>
    <lineage>
        <taxon>Bacteria</taxon>
        <taxon>Pseudomonadati</taxon>
        <taxon>Pseudomonadota</taxon>
        <taxon>Alphaproteobacteria</taxon>
        <taxon>Hyphomicrobiales</taxon>
        <taxon>Ahrensiaceae</taxon>
        <taxon>Roseitalea</taxon>
    </lineage>
</organism>